<proteinExistence type="predicted"/>
<reference evidence="2 3" key="1">
    <citation type="journal article" date="2018" name="Sci. Rep.">
        <title>Genomic signatures of local adaptation to the degree of environmental predictability in rotifers.</title>
        <authorList>
            <person name="Franch-Gras L."/>
            <person name="Hahn C."/>
            <person name="Garcia-Roger E.M."/>
            <person name="Carmona M.J."/>
            <person name="Serra M."/>
            <person name="Gomez A."/>
        </authorList>
    </citation>
    <scope>NUCLEOTIDE SEQUENCE [LARGE SCALE GENOMIC DNA]</scope>
    <source>
        <strain evidence="2">HYR1</strain>
    </source>
</reference>
<dbReference type="Proteomes" id="UP000276133">
    <property type="component" value="Unassembled WGS sequence"/>
</dbReference>
<keyword evidence="1" id="KW-0472">Membrane</keyword>
<keyword evidence="1" id="KW-0812">Transmembrane</keyword>
<dbReference type="EMBL" id="REGN01003148">
    <property type="protein sequence ID" value="RNA24283.1"/>
    <property type="molecule type" value="Genomic_DNA"/>
</dbReference>
<evidence type="ECO:0000313" key="2">
    <source>
        <dbReference type="EMBL" id="RNA24283.1"/>
    </source>
</evidence>
<keyword evidence="1" id="KW-1133">Transmembrane helix</keyword>
<feature type="transmembrane region" description="Helical" evidence="1">
    <location>
        <begin position="56"/>
        <end position="76"/>
    </location>
</feature>
<gene>
    <name evidence="2" type="ORF">BpHYR1_023894</name>
</gene>
<sequence>MNLKRERTNDCHLKKGKKPKLLSSQKNIVLVLNHLTYLINIRFIKNCMNNDTAVRLYGIIIMDFQINIFFLIQSVANLTSSCRPII</sequence>
<keyword evidence="3" id="KW-1185">Reference proteome</keyword>
<accession>A0A3M7RL29</accession>
<protein>
    <submittedName>
        <fullName evidence="2">Uncharacterized protein</fullName>
    </submittedName>
</protein>
<name>A0A3M7RL29_BRAPC</name>
<dbReference type="AlphaFoldDB" id="A0A3M7RL29"/>
<evidence type="ECO:0000313" key="3">
    <source>
        <dbReference type="Proteomes" id="UP000276133"/>
    </source>
</evidence>
<organism evidence="2 3">
    <name type="scientific">Brachionus plicatilis</name>
    <name type="common">Marine rotifer</name>
    <name type="synonym">Brachionus muelleri</name>
    <dbReference type="NCBI Taxonomy" id="10195"/>
    <lineage>
        <taxon>Eukaryota</taxon>
        <taxon>Metazoa</taxon>
        <taxon>Spiralia</taxon>
        <taxon>Gnathifera</taxon>
        <taxon>Rotifera</taxon>
        <taxon>Eurotatoria</taxon>
        <taxon>Monogononta</taxon>
        <taxon>Pseudotrocha</taxon>
        <taxon>Ploima</taxon>
        <taxon>Brachionidae</taxon>
        <taxon>Brachionus</taxon>
    </lineage>
</organism>
<evidence type="ECO:0000256" key="1">
    <source>
        <dbReference type="SAM" id="Phobius"/>
    </source>
</evidence>
<comment type="caution">
    <text evidence="2">The sequence shown here is derived from an EMBL/GenBank/DDBJ whole genome shotgun (WGS) entry which is preliminary data.</text>
</comment>